<dbReference type="Pfam" id="PF07681">
    <property type="entry name" value="DoxX"/>
    <property type="match status" value="1"/>
</dbReference>
<evidence type="ECO:0000256" key="2">
    <source>
        <dbReference type="ARBA" id="ARBA00022692"/>
    </source>
</evidence>
<gene>
    <name evidence="6" type="ORF">FCL38_10795</name>
</gene>
<evidence type="ECO:0000313" key="6">
    <source>
        <dbReference type="EMBL" id="QCP10861.1"/>
    </source>
</evidence>
<dbReference type="Proteomes" id="UP000298763">
    <property type="component" value="Chromosome"/>
</dbReference>
<keyword evidence="3 5" id="KW-1133">Transmembrane helix</keyword>
<evidence type="ECO:0000256" key="4">
    <source>
        <dbReference type="ARBA" id="ARBA00023136"/>
    </source>
</evidence>
<feature type="transmembrane region" description="Helical" evidence="5">
    <location>
        <begin position="43"/>
        <end position="61"/>
    </location>
</feature>
<keyword evidence="7" id="KW-1185">Reference proteome</keyword>
<feature type="transmembrane region" description="Helical" evidence="5">
    <location>
        <begin position="68"/>
        <end position="89"/>
    </location>
</feature>
<evidence type="ECO:0000313" key="7">
    <source>
        <dbReference type="Proteomes" id="UP000298763"/>
    </source>
</evidence>
<keyword evidence="2 5" id="KW-0812">Transmembrane</keyword>
<comment type="subcellular location">
    <subcellularLocation>
        <location evidence="1">Membrane</location>
        <topology evidence="1">Multi-pass membrane protein</topology>
    </subcellularLocation>
</comment>
<accession>A0ABX5UGI3</accession>
<dbReference type="InterPro" id="IPR032808">
    <property type="entry name" value="DoxX"/>
</dbReference>
<evidence type="ECO:0000256" key="3">
    <source>
        <dbReference type="ARBA" id="ARBA00022989"/>
    </source>
</evidence>
<dbReference type="EMBL" id="CP040017">
    <property type="protein sequence ID" value="QCP10861.1"/>
    <property type="molecule type" value="Genomic_DNA"/>
</dbReference>
<evidence type="ECO:0000256" key="1">
    <source>
        <dbReference type="ARBA" id="ARBA00004141"/>
    </source>
</evidence>
<evidence type="ECO:0000256" key="5">
    <source>
        <dbReference type="SAM" id="Phobius"/>
    </source>
</evidence>
<feature type="transmembrane region" description="Helical" evidence="5">
    <location>
        <begin position="101"/>
        <end position="120"/>
    </location>
</feature>
<sequence>MPMEMMLRAVLTVLFWSAGIFGLFHYSAVVEEVRAVGLPFERVLAAATIFLQLGGSLMVIANVGNSGWLGAVALALFTLLTIPFGHAFWSFPEPRRTAELHIALEHLTVVGGLLLAAWYLKRA</sequence>
<organism evidence="6 7">
    <name type="scientific">Pseudoduganella umbonata</name>
    <dbReference type="NCBI Taxonomy" id="864828"/>
    <lineage>
        <taxon>Bacteria</taxon>
        <taxon>Pseudomonadati</taxon>
        <taxon>Pseudomonadota</taxon>
        <taxon>Betaproteobacteria</taxon>
        <taxon>Burkholderiales</taxon>
        <taxon>Oxalobacteraceae</taxon>
        <taxon>Telluria group</taxon>
        <taxon>Pseudoduganella</taxon>
    </lineage>
</organism>
<protein>
    <submittedName>
        <fullName evidence="6">DoxX family protein</fullName>
    </submittedName>
</protein>
<name>A0ABX5UGI3_9BURK</name>
<reference evidence="6 7" key="1">
    <citation type="submission" date="2019-05" db="EMBL/GenBank/DDBJ databases">
        <title>Draft Genome Sequences of Six Type Strains of the Genus Massilia.</title>
        <authorList>
            <person name="Miess H."/>
            <person name="Frediansyhah A."/>
            <person name="Gross H."/>
        </authorList>
    </citation>
    <scope>NUCLEOTIDE SEQUENCE [LARGE SCALE GENOMIC DNA]</scope>
    <source>
        <strain evidence="6 7">DSMZ 26121</strain>
    </source>
</reference>
<proteinExistence type="predicted"/>
<keyword evidence="4 5" id="KW-0472">Membrane</keyword>